<dbReference type="Gene3D" id="3.40.50.12780">
    <property type="entry name" value="N-terminal domain of ligase-like"/>
    <property type="match status" value="1"/>
</dbReference>
<evidence type="ECO:0000256" key="10">
    <source>
        <dbReference type="ARBA" id="ARBA00022989"/>
    </source>
</evidence>
<dbReference type="PANTHER" id="PTHR43107">
    <property type="entry name" value="LONG-CHAIN FATTY ACID TRANSPORT PROTEIN"/>
    <property type="match status" value="1"/>
</dbReference>
<dbReference type="OrthoDB" id="288590at2759"/>
<keyword evidence="8" id="KW-0276">Fatty acid metabolism</keyword>
<evidence type="ECO:0000259" key="18">
    <source>
        <dbReference type="Pfam" id="PF00501"/>
    </source>
</evidence>
<dbReference type="InterPro" id="IPR025110">
    <property type="entry name" value="AMP-bd_C"/>
</dbReference>
<dbReference type="AlphaFoldDB" id="A0A2J7Q856"/>
<keyword evidence="4" id="KW-1003">Cell membrane</keyword>
<keyword evidence="9" id="KW-0067">ATP-binding</keyword>
<feature type="domain" description="AMP-binding enzyme C-terminal" evidence="19">
    <location>
        <begin position="527"/>
        <end position="602"/>
    </location>
</feature>
<comment type="similarity">
    <text evidence="2">Belongs to the ATP-dependent AMP-binding enzyme family.</text>
</comment>
<dbReference type="GO" id="GO:0005324">
    <property type="term" value="F:long-chain fatty acid transmembrane transporter activity"/>
    <property type="evidence" value="ECO:0007669"/>
    <property type="project" value="TreeGrafter"/>
</dbReference>
<dbReference type="Proteomes" id="UP000235965">
    <property type="component" value="Unassembled WGS sequence"/>
</dbReference>
<dbReference type="Pfam" id="PF00501">
    <property type="entry name" value="AMP-binding"/>
    <property type="match status" value="1"/>
</dbReference>
<comment type="catalytic activity">
    <reaction evidence="12">
        <text>a long-chain fatty acid + ATP + CoA = a long-chain fatty acyl-CoA + AMP + diphosphate</text>
        <dbReference type="Rhea" id="RHEA:15421"/>
        <dbReference type="ChEBI" id="CHEBI:30616"/>
        <dbReference type="ChEBI" id="CHEBI:33019"/>
        <dbReference type="ChEBI" id="CHEBI:57287"/>
        <dbReference type="ChEBI" id="CHEBI:57560"/>
        <dbReference type="ChEBI" id="CHEBI:83139"/>
        <dbReference type="ChEBI" id="CHEBI:456215"/>
        <dbReference type="EC" id="6.2.1.3"/>
    </reaction>
    <physiologicalReaction direction="left-to-right" evidence="12">
        <dbReference type="Rhea" id="RHEA:15422"/>
    </physiologicalReaction>
</comment>
<evidence type="ECO:0000256" key="16">
    <source>
        <dbReference type="ARBA" id="ARBA00048666"/>
    </source>
</evidence>
<comment type="catalytic activity">
    <reaction evidence="14">
        <text>a very long-chain fatty acid + ATP + CoA = a very long-chain fatty acyl-CoA + AMP + diphosphate</text>
        <dbReference type="Rhea" id="RHEA:54536"/>
        <dbReference type="ChEBI" id="CHEBI:30616"/>
        <dbReference type="ChEBI" id="CHEBI:33019"/>
        <dbReference type="ChEBI" id="CHEBI:57287"/>
        <dbReference type="ChEBI" id="CHEBI:58950"/>
        <dbReference type="ChEBI" id="CHEBI:138261"/>
        <dbReference type="ChEBI" id="CHEBI:456215"/>
    </reaction>
    <physiologicalReaction direction="left-to-right" evidence="14">
        <dbReference type="Rhea" id="RHEA:54537"/>
    </physiologicalReaction>
</comment>
<dbReference type="GO" id="GO:0044539">
    <property type="term" value="P:long-chain fatty acid import into cell"/>
    <property type="evidence" value="ECO:0007669"/>
    <property type="project" value="TreeGrafter"/>
</dbReference>
<accession>A0A2J7Q856</accession>
<dbReference type="GO" id="GO:0005886">
    <property type="term" value="C:plasma membrane"/>
    <property type="evidence" value="ECO:0007669"/>
    <property type="project" value="UniProtKB-SubCell"/>
</dbReference>
<evidence type="ECO:0000256" key="4">
    <source>
        <dbReference type="ARBA" id="ARBA00022475"/>
    </source>
</evidence>
<keyword evidence="11 17" id="KW-0472">Membrane</keyword>
<keyword evidence="6 17" id="KW-0812">Transmembrane</keyword>
<dbReference type="GO" id="GO:0005789">
    <property type="term" value="C:endoplasmic reticulum membrane"/>
    <property type="evidence" value="ECO:0007669"/>
    <property type="project" value="TreeGrafter"/>
</dbReference>
<dbReference type="InParanoid" id="A0A2J7Q856"/>
<keyword evidence="5" id="KW-0436">Ligase</keyword>
<comment type="caution">
    <text evidence="20">The sequence shown here is derived from an EMBL/GenBank/DDBJ whole genome shotgun (WGS) entry which is preliminary data.</text>
</comment>
<comment type="catalytic activity">
    <reaction evidence="16">
        <text>tetracosanoate + ATP + CoA = tetracosanoyl-CoA + AMP + diphosphate</text>
        <dbReference type="Rhea" id="RHEA:33639"/>
        <dbReference type="ChEBI" id="CHEBI:30616"/>
        <dbReference type="ChEBI" id="CHEBI:31014"/>
        <dbReference type="ChEBI" id="CHEBI:33019"/>
        <dbReference type="ChEBI" id="CHEBI:57287"/>
        <dbReference type="ChEBI" id="CHEBI:65052"/>
        <dbReference type="ChEBI" id="CHEBI:456215"/>
    </reaction>
    <physiologicalReaction direction="left-to-right" evidence="16">
        <dbReference type="Rhea" id="RHEA:33640"/>
    </physiologicalReaction>
</comment>
<evidence type="ECO:0000313" key="20">
    <source>
        <dbReference type="EMBL" id="PNF24770.1"/>
    </source>
</evidence>
<keyword evidence="21" id="KW-1185">Reference proteome</keyword>
<evidence type="ECO:0000256" key="13">
    <source>
        <dbReference type="ARBA" id="ARBA00026121"/>
    </source>
</evidence>
<keyword evidence="10 17" id="KW-1133">Transmembrane helix</keyword>
<dbReference type="STRING" id="105785.A0A2J7Q856"/>
<reference evidence="20 21" key="1">
    <citation type="submission" date="2017-12" db="EMBL/GenBank/DDBJ databases">
        <title>Hemimetabolous genomes reveal molecular basis of termite eusociality.</title>
        <authorList>
            <person name="Harrison M.C."/>
            <person name="Jongepier E."/>
            <person name="Robertson H.M."/>
            <person name="Arning N."/>
            <person name="Bitard-Feildel T."/>
            <person name="Chao H."/>
            <person name="Childers C.P."/>
            <person name="Dinh H."/>
            <person name="Doddapaneni H."/>
            <person name="Dugan S."/>
            <person name="Gowin J."/>
            <person name="Greiner C."/>
            <person name="Han Y."/>
            <person name="Hu H."/>
            <person name="Hughes D.S.T."/>
            <person name="Huylmans A.-K."/>
            <person name="Kemena C."/>
            <person name="Kremer L.P.M."/>
            <person name="Lee S.L."/>
            <person name="Lopez-Ezquerra A."/>
            <person name="Mallet L."/>
            <person name="Monroy-Kuhn J.M."/>
            <person name="Moser A."/>
            <person name="Murali S.C."/>
            <person name="Muzny D.M."/>
            <person name="Otani S."/>
            <person name="Piulachs M.-D."/>
            <person name="Poelchau M."/>
            <person name="Qu J."/>
            <person name="Schaub F."/>
            <person name="Wada-Katsumata A."/>
            <person name="Worley K.C."/>
            <person name="Xie Q."/>
            <person name="Ylla G."/>
            <person name="Poulsen M."/>
            <person name="Gibbs R.A."/>
            <person name="Schal C."/>
            <person name="Richards S."/>
            <person name="Belles X."/>
            <person name="Korb J."/>
            <person name="Bornberg-Bauer E."/>
        </authorList>
    </citation>
    <scope>NUCLEOTIDE SEQUENCE [LARGE SCALE GENOMIC DNA]</scope>
    <source>
        <tissue evidence="20">Whole body</tissue>
    </source>
</reference>
<dbReference type="EMBL" id="NEVH01016978">
    <property type="protein sequence ID" value="PNF24770.1"/>
    <property type="molecule type" value="Genomic_DNA"/>
</dbReference>
<dbReference type="PROSITE" id="PS00455">
    <property type="entry name" value="AMP_BINDING"/>
    <property type="match status" value="1"/>
</dbReference>
<keyword evidence="8" id="KW-0443">Lipid metabolism</keyword>
<feature type="transmembrane region" description="Helical" evidence="17">
    <location>
        <begin position="12"/>
        <end position="40"/>
    </location>
</feature>
<dbReference type="GO" id="GO:0004467">
    <property type="term" value="F:long-chain fatty acid-CoA ligase activity"/>
    <property type="evidence" value="ECO:0007669"/>
    <property type="project" value="UniProtKB-EC"/>
</dbReference>
<dbReference type="InterPro" id="IPR000873">
    <property type="entry name" value="AMP-dep_synth/lig_dom"/>
</dbReference>
<gene>
    <name evidence="20" type="primary">SLC27A4_2</name>
    <name evidence="20" type="ORF">B7P43_G16632</name>
</gene>
<evidence type="ECO:0000259" key="19">
    <source>
        <dbReference type="Pfam" id="PF13193"/>
    </source>
</evidence>
<dbReference type="SUPFAM" id="SSF56801">
    <property type="entry name" value="Acetyl-CoA synthetase-like"/>
    <property type="match status" value="1"/>
</dbReference>
<dbReference type="Gene3D" id="3.30.300.30">
    <property type="match status" value="1"/>
</dbReference>
<name>A0A2J7Q856_9NEOP</name>
<dbReference type="InterPro" id="IPR045851">
    <property type="entry name" value="AMP-bd_C_sf"/>
</dbReference>
<organism evidence="20 21">
    <name type="scientific">Cryptotermes secundus</name>
    <dbReference type="NCBI Taxonomy" id="105785"/>
    <lineage>
        <taxon>Eukaryota</taxon>
        <taxon>Metazoa</taxon>
        <taxon>Ecdysozoa</taxon>
        <taxon>Arthropoda</taxon>
        <taxon>Hexapoda</taxon>
        <taxon>Insecta</taxon>
        <taxon>Pterygota</taxon>
        <taxon>Neoptera</taxon>
        <taxon>Polyneoptera</taxon>
        <taxon>Dictyoptera</taxon>
        <taxon>Blattodea</taxon>
        <taxon>Blattoidea</taxon>
        <taxon>Termitoidae</taxon>
        <taxon>Kalotermitidae</taxon>
        <taxon>Cryptotermitinae</taxon>
        <taxon>Cryptotermes</taxon>
    </lineage>
</organism>
<dbReference type="FunFam" id="3.40.50.12780:FF:000005">
    <property type="entry name" value="Solute carrier family 27 member 6"/>
    <property type="match status" value="1"/>
</dbReference>
<dbReference type="NCBIfam" id="NF006134">
    <property type="entry name" value="PRK08279.1"/>
    <property type="match status" value="1"/>
</dbReference>
<evidence type="ECO:0000256" key="1">
    <source>
        <dbReference type="ARBA" id="ARBA00004651"/>
    </source>
</evidence>
<proteinExistence type="inferred from homology"/>
<dbReference type="EC" id="6.2.1.3" evidence="13"/>
<dbReference type="GO" id="GO:0005524">
    <property type="term" value="F:ATP binding"/>
    <property type="evidence" value="ECO:0007669"/>
    <property type="project" value="UniProtKB-KW"/>
</dbReference>
<evidence type="ECO:0000256" key="17">
    <source>
        <dbReference type="SAM" id="Phobius"/>
    </source>
</evidence>
<protein>
    <recommendedName>
        <fullName evidence="13">long-chain-fatty-acid--CoA ligase</fullName>
        <ecNumber evidence="13">6.2.1.3</ecNumber>
    </recommendedName>
    <alternativeName>
        <fullName evidence="15">Long-chain-fatty-acid--CoA ligase</fullName>
    </alternativeName>
</protein>
<evidence type="ECO:0000256" key="11">
    <source>
        <dbReference type="ARBA" id="ARBA00023136"/>
    </source>
</evidence>
<evidence type="ECO:0000256" key="14">
    <source>
        <dbReference type="ARBA" id="ARBA00036527"/>
    </source>
</evidence>
<keyword evidence="3" id="KW-0813">Transport</keyword>
<evidence type="ECO:0000256" key="2">
    <source>
        <dbReference type="ARBA" id="ARBA00006432"/>
    </source>
</evidence>
<evidence type="ECO:0000256" key="7">
    <source>
        <dbReference type="ARBA" id="ARBA00022741"/>
    </source>
</evidence>
<feature type="domain" description="AMP-dependent synthetase/ligase" evidence="18">
    <location>
        <begin position="90"/>
        <end position="436"/>
    </location>
</feature>
<dbReference type="InterPro" id="IPR042099">
    <property type="entry name" value="ANL_N_sf"/>
</dbReference>
<evidence type="ECO:0000256" key="3">
    <source>
        <dbReference type="ARBA" id="ARBA00022448"/>
    </source>
</evidence>
<evidence type="ECO:0000256" key="12">
    <source>
        <dbReference type="ARBA" id="ARBA00024484"/>
    </source>
</evidence>
<evidence type="ECO:0000256" key="8">
    <source>
        <dbReference type="ARBA" id="ARBA00022832"/>
    </source>
</evidence>
<keyword evidence="7" id="KW-0547">Nucleotide-binding</keyword>
<dbReference type="PANTHER" id="PTHR43107:SF15">
    <property type="entry name" value="FATTY ACID TRANSPORT PROTEIN 3, ISOFORM A"/>
    <property type="match status" value="1"/>
</dbReference>
<dbReference type="InterPro" id="IPR020845">
    <property type="entry name" value="AMP-binding_CS"/>
</dbReference>
<dbReference type="Pfam" id="PF13193">
    <property type="entry name" value="AMP-binding_C"/>
    <property type="match status" value="1"/>
</dbReference>
<sequence length="648" mass="72408">MVTNYPALVTSILAVGAAVSFVIGRRVVPQLVLLAVVGFLTTGKRYKWLYILYKTIPRDSMALCRFMQLNMLLWWWERHNMTIPKVFCDVAQKHPKKVAFHCNKQQWTFAKVEEFSNRVAHYCKSVGLNRGDTVALFMESKPEYVCIWLGLSKIGVITALINSNLRQLPLVHTIKIANSRAIIFGSELASELQMALGDLSDLPLYQYNASGIDKVLLPGAVDLLTALASSPSDLPHKDLTEGSHYDKVLYIFTSGTTGLPKAAVISHSRYMFMSMGVHYMLRIQADDTLYTPLPLYHTAGGTLGVGQVLLCGASLAIRSKFSASNFWADCIAYNCTVAQYIGEMCRYLLSLPVRPEERQHKVRLMFGNGLRPQIWEKFVTRFGIKQIGEIYGATEGNSNLVNIDSTVGAVGFMPRYARIVYRVGLIRVDETTGEPIRGKDGLCILCEPGEPGVFVGKIDAKKSFSSFTGYADQKESEKKVIYDVFKHGDQGFNSGDILVMDELGYFYFRDRTGDTFRWRGENVSTAEVEAVISNIAGLKDAVVYGVEVPHVEGRAGMAAIVDTDGTFNLVTFVKGIQENLPTYARPLFIRILSRLQITGTFKIKKVDLRTEGFDPHKIKDKLYFLSGGQYIPLTEKLYEDITSGRVRL</sequence>
<dbReference type="FunFam" id="3.30.300.30:FF:000002">
    <property type="entry name" value="Long-chain fatty acid transport protein 1"/>
    <property type="match status" value="1"/>
</dbReference>
<evidence type="ECO:0000256" key="15">
    <source>
        <dbReference type="ARBA" id="ARBA00041297"/>
    </source>
</evidence>
<evidence type="ECO:0000313" key="21">
    <source>
        <dbReference type="Proteomes" id="UP000235965"/>
    </source>
</evidence>
<evidence type="ECO:0000256" key="5">
    <source>
        <dbReference type="ARBA" id="ARBA00022598"/>
    </source>
</evidence>
<evidence type="ECO:0000256" key="6">
    <source>
        <dbReference type="ARBA" id="ARBA00022692"/>
    </source>
</evidence>
<evidence type="ECO:0000256" key="9">
    <source>
        <dbReference type="ARBA" id="ARBA00022840"/>
    </source>
</evidence>
<comment type="subcellular location">
    <subcellularLocation>
        <location evidence="1">Cell membrane</location>
        <topology evidence="1">Multi-pass membrane protein</topology>
    </subcellularLocation>
</comment>